<reference evidence="2" key="1">
    <citation type="submission" date="2020-10" db="EMBL/GenBank/DDBJ databases">
        <authorList>
            <person name="Castelo-Branco R."/>
            <person name="Eusebio N."/>
            <person name="Adriana R."/>
            <person name="Vieira A."/>
            <person name="Brugerolle De Fraissinette N."/>
            <person name="Rezende De Castro R."/>
            <person name="Schneider M.P."/>
            <person name="Vasconcelos V."/>
            <person name="Leao P.N."/>
        </authorList>
    </citation>
    <scope>NUCLEOTIDE SEQUENCE</scope>
    <source>
        <strain evidence="2">LEGE 11480</strain>
    </source>
</reference>
<name>A0A928Z6T1_9CYAN</name>
<accession>A0A928Z6T1</accession>
<protein>
    <submittedName>
        <fullName evidence="2">DUF2236 domain-containing protein</fullName>
    </submittedName>
</protein>
<dbReference type="Proteomes" id="UP000625316">
    <property type="component" value="Unassembled WGS sequence"/>
</dbReference>
<dbReference type="Pfam" id="PF09995">
    <property type="entry name" value="MPAB_Lcp_cat"/>
    <property type="match status" value="1"/>
</dbReference>
<organism evidence="2 3">
    <name type="scientific">Romeriopsis navalis LEGE 11480</name>
    <dbReference type="NCBI Taxonomy" id="2777977"/>
    <lineage>
        <taxon>Bacteria</taxon>
        <taxon>Bacillati</taxon>
        <taxon>Cyanobacteriota</taxon>
        <taxon>Cyanophyceae</taxon>
        <taxon>Leptolyngbyales</taxon>
        <taxon>Leptolyngbyaceae</taxon>
        <taxon>Romeriopsis</taxon>
        <taxon>Romeriopsis navalis</taxon>
    </lineage>
</organism>
<dbReference type="PANTHER" id="PTHR36124:SF1">
    <property type="entry name" value="ER-BOUND OXYGENASE MPAB_MPAB'_RUBBER OXYGENASE CATALYTIC DOMAIN-CONTAINING PROTEIN"/>
    <property type="match status" value="1"/>
</dbReference>
<dbReference type="AlphaFoldDB" id="A0A928Z6T1"/>
<evidence type="ECO:0000313" key="3">
    <source>
        <dbReference type="Proteomes" id="UP000625316"/>
    </source>
</evidence>
<comment type="caution">
    <text evidence="2">The sequence shown here is derived from an EMBL/GenBank/DDBJ whole genome shotgun (WGS) entry which is preliminary data.</text>
</comment>
<dbReference type="InterPro" id="IPR018713">
    <property type="entry name" value="MPAB/Lcp_cat_dom"/>
</dbReference>
<dbReference type="EMBL" id="JADEXQ010000109">
    <property type="protein sequence ID" value="MBE9032525.1"/>
    <property type="molecule type" value="Genomic_DNA"/>
</dbReference>
<evidence type="ECO:0000259" key="1">
    <source>
        <dbReference type="Pfam" id="PF09995"/>
    </source>
</evidence>
<gene>
    <name evidence="2" type="ORF">IQ266_22560</name>
</gene>
<evidence type="ECO:0000313" key="2">
    <source>
        <dbReference type="EMBL" id="MBE9032525.1"/>
    </source>
</evidence>
<dbReference type="PANTHER" id="PTHR36124">
    <property type="match status" value="1"/>
</dbReference>
<feature type="domain" description="ER-bound oxygenase mpaB/mpaB'/Rubber oxygenase catalytic" evidence="1">
    <location>
        <begin position="44"/>
        <end position="230"/>
    </location>
</feature>
<proteinExistence type="predicted"/>
<sequence length="293" mass="33642">MSRYDLAAKIATLDPQADAIQICHLLAGYEFPWDITRALELALLRTFCIPSVAALLDRTGEFHHHTQKRYDDTGIIVSELFKWGYEDPRGQAFLQRMNAIHQHFPIRNDDYLYVLSTFIYEPIRWCNRFGWRALSPVETHGIFHFWQAVGRQMGIKHIPDDYAEFEAYNQAYEQTHFHYTPANQRVADATRAMMVNWFPLPLRGMVNFGIPALLDPALLTALGWQAAPTVISRIATTALQQRSRLLRQLPPREVADFFVDQTIHSYPNGFDIADIGPPTMLDALNQKGRPNSN</sequence>
<dbReference type="InterPro" id="IPR046366">
    <property type="entry name" value="MPAB"/>
</dbReference>
<keyword evidence="3" id="KW-1185">Reference proteome</keyword>
<dbReference type="GO" id="GO:0016491">
    <property type="term" value="F:oxidoreductase activity"/>
    <property type="evidence" value="ECO:0007669"/>
    <property type="project" value="InterPro"/>
</dbReference>